<reference evidence="2 3" key="1">
    <citation type="submission" date="2019-06" db="EMBL/GenBank/DDBJ databases">
        <title>Persicimonas caeni gen. nov., sp. nov., a predatory bacterium isolated from solar saltern.</title>
        <authorList>
            <person name="Wang S."/>
        </authorList>
    </citation>
    <scope>NUCLEOTIDE SEQUENCE [LARGE SCALE GENOMIC DNA]</scope>
    <source>
        <strain evidence="2 3">YN101</strain>
    </source>
</reference>
<feature type="compositionally biased region" description="Acidic residues" evidence="1">
    <location>
        <begin position="48"/>
        <end position="59"/>
    </location>
</feature>
<feature type="compositionally biased region" description="Basic and acidic residues" evidence="1">
    <location>
        <begin position="67"/>
        <end position="78"/>
    </location>
</feature>
<dbReference type="RefSeq" id="WP_141197783.1">
    <property type="nucleotide sequence ID" value="NZ_CP041186.1"/>
</dbReference>
<feature type="region of interest" description="Disordered" evidence="1">
    <location>
        <begin position="30"/>
        <end position="79"/>
    </location>
</feature>
<accession>A0A4Y6PSL7</accession>
<dbReference type="PROSITE" id="PS51257">
    <property type="entry name" value="PROKAR_LIPOPROTEIN"/>
    <property type="match status" value="1"/>
</dbReference>
<feature type="compositionally biased region" description="Low complexity" evidence="1">
    <location>
        <begin position="220"/>
        <end position="235"/>
    </location>
</feature>
<evidence type="ECO:0000256" key="1">
    <source>
        <dbReference type="SAM" id="MobiDB-lite"/>
    </source>
</evidence>
<organism evidence="2 3">
    <name type="scientific">Persicimonas caeni</name>
    <dbReference type="NCBI Taxonomy" id="2292766"/>
    <lineage>
        <taxon>Bacteria</taxon>
        <taxon>Deltaproteobacteria</taxon>
        <taxon>Bradymonadales</taxon>
        <taxon>Bradymonadaceae</taxon>
        <taxon>Persicimonas</taxon>
    </lineage>
</organism>
<feature type="region of interest" description="Disordered" evidence="1">
    <location>
        <begin position="213"/>
        <end position="239"/>
    </location>
</feature>
<evidence type="ECO:0000313" key="2">
    <source>
        <dbReference type="EMBL" id="QDG51298.1"/>
    </source>
</evidence>
<keyword evidence="3" id="KW-1185">Reference proteome</keyword>
<name>A0A4Y6PSL7_PERCE</name>
<evidence type="ECO:0000313" key="3">
    <source>
        <dbReference type="Proteomes" id="UP000315995"/>
    </source>
</evidence>
<dbReference type="EMBL" id="CP041186">
    <property type="protein sequence ID" value="QDG51298.1"/>
    <property type="molecule type" value="Genomic_DNA"/>
</dbReference>
<proteinExistence type="predicted"/>
<dbReference type="Proteomes" id="UP000315995">
    <property type="component" value="Chromosome"/>
</dbReference>
<accession>A0A5B8YA40</accession>
<dbReference type="AlphaFoldDB" id="A0A4Y6PSL7"/>
<sequence length="511" mass="54323">MSYRLTAQLGSSLLLSTCLFGGALGCQTAEPKPDASNEAVSQVSAEEGAADVDAVDDVDASPSKTKGTRDDTPSHEPPEAISLTLQVSPKAVTIDGDELLALEGGYIGRSSFASRYYFTVKGLVEPVDAALVAERRRRVVYGEEITQGRVLVEVDPAVPADTVMALQYTLAKTDLEWMTLQVGDASPVHLRLTRDFMGGRRVAWSRRKPDLKKYAEKAKGQTSDGQTSGGQTSDSKMLGGKVLGAGPLKNIFGNPDAFDSKMNVTMSGEGGEVVVGRGAGGMGLRGTGKGGGGEGFGRIRGLGKVDTGKKSSKKKSDDKAILLGTLGANSSSAKGFGGLGLRGTGRGGGGGTVGVGTVGIGRIGLAARTCAASDDQPPEPMALTHATIKLYPERFDAWLSERHDGYRKHMFEEFAVDLAKVEGVDSYPWWKLYNTLDRMQSYYGEADTLLIWLHPSLSSRFVTAASKLNCKLPESSYDSREAWQEARAGVERCEPIFEVQMLGNGKHPGKN</sequence>
<protein>
    <submittedName>
        <fullName evidence="2">Uncharacterized protein</fullName>
    </submittedName>
</protein>
<gene>
    <name evidence="2" type="ORF">FIV42_11265</name>
</gene>